<organism evidence="3 4">
    <name type="scientific">Anopheles culicifacies</name>
    <dbReference type="NCBI Taxonomy" id="139723"/>
    <lineage>
        <taxon>Eukaryota</taxon>
        <taxon>Metazoa</taxon>
        <taxon>Ecdysozoa</taxon>
        <taxon>Arthropoda</taxon>
        <taxon>Hexapoda</taxon>
        <taxon>Insecta</taxon>
        <taxon>Pterygota</taxon>
        <taxon>Neoptera</taxon>
        <taxon>Endopterygota</taxon>
        <taxon>Diptera</taxon>
        <taxon>Nematocera</taxon>
        <taxon>Culicoidea</taxon>
        <taxon>Culicidae</taxon>
        <taxon>Anophelinae</taxon>
        <taxon>Anopheles</taxon>
        <taxon>culicifacies species complex</taxon>
    </lineage>
</organism>
<dbReference type="EnsemblMetazoa" id="ACUA001293-RA">
    <property type="protein sequence ID" value="ACUA001293-PA"/>
    <property type="gene ID" value="ACUA001293"/>
</dbReference>
<feature type="compositionally biased region" description="Basic and acidic residues" evidence="1">
    <location>
        <begin position="186"/>
        <end position="207"/>
    </location>
</feature>
<dbReference type="Gene3D" id="6.10.140.1790">
    <property type="match status" value="1"/>
</dbReference>
<evidence type="ECO:0000313" key="4">
    <source>
        <dbReference type="Proteomes" id="UP000075883"/>
    </source>
</evidence>
<feature type="compositionally biased region" description="Basic and acidic residues" evidence="1">
    <location>
        <begin position="118"/>
        <end position="130"/>
    </location>
</feature>
<reference evidence="3" key="2">
    <citation type="submission" date="2020-05" db="UniProtKB">
        <authorList>
            <consortium name="EnsemblMetazoa"/>
        </authorList>
    </citation>
    <scope>IDENTIFICATION</scope>
    <source>
        <strain evidence="3">A-37</strain>
    </source>
</reference>
<feature type="region of interest" description="Disordered" evidence="1">
    <location>
        <begin position="277"/>
        <end position="330"/>
    </location>
</feature>
<feature type="compositionally biased region" description="Basic residues" evidence="1">
    <location>
        <begin position="162"/>
        <end position="174"/>
    </location>
</feature>
<feature type="compositionally biased region" description="Basic and acidic residues" evidence="1">
    <location>
        <begin position="83"/>
        <end position="103"/>
    </location>
</feature>
<evidence type="ECO:0000313" key="3">
    <source>
        <dbReference type="EnsemblMetazoa" id="ACUA001293-PA"/>
    </source>
</evidence>
<sequence length="411" mass="47544">MEPACAHVYAERKQPHQKLLYPFSRCEKIFLLRRCVYNTISDMTDNKSITMLVQLNAMSYKSKGKDRDHESSKSRNSVSGMSKGRDKERDRKSEYEAKERYSEKGSFSSKERHRSRSRERSSERRDGRRSSKDRHGRKHSRTRDDSRERDHRRRDHRERERRSRSRSRDRKHRSSGGSNVNSSGGSRDDRDHRQRSREHTEDSRRTVESSVLMDSPENYEYKSMEFTQNVISTMLLTAATASDFAKLLNSYNQQQQIQAQQQQIQTQQALFEQHNENSCSSVGSKGEIGATGSQALCNGNSSGGEGGESSRRRKKKSRWAGGDHDKTFIPGMPTVLPSTLTADQQEAYLVQLQIEEISRKLRTGDLMIPQNPEERLDSNDANNNEIKFLLLFLTYIPLKAHRDIKNRFTLS</sequence>
<accession>A0A182LT54</accession>
<evidence type="ECO:0000256" key="1">
    <source>
        <dbReference type="SAM" id="MobiDB-lite"/>
    </source>
</evidence>
<dbReference type="EMBL" id="AXCM01003659">
    <property type="status" value="NOT_ANNOTATED_CDS"/>
    <property type="molecule type" value="Genomic_DNA"/>
</dbReference>
<dbReference type="InterPro" id="IPR032570">
    <property type="entry name" value="SF1-HH"/>
</dbReference>
<feature type="compositionally biased region" description="Basic residues" evidence="1">
    <location>
        <begin position="131"/>
        <end position="141"/>
    </location>
</feature>
<protein>
    <recommendedName>
        <fullName evidence="2">Splicing factor 1 helix-hairpin domain-containing protein</fullName>
    </recommendedName>
</protein>
<dbReference type="VEuPathDB" id="VectorBase:ACUA001293"/>
<feature type="region of interest" description="Disordered" evidence="1">
    <location>
        <begin position="61"/>
        <end position="212"/>
    </location>
</feature>
<dbReference type="STRING" id="139723.A0A182LT54"/>
<dbReference type="AlphaFoldDB" id="A0A182LT54"/>
<feature type="compositionally biased region" description="Low complexity" evidence="1">
    <location>
        <begin position="175"/>
        <end position="185"/>
    </location>
</feature>
<proteinExistence type="predicted"/>
<dbReference type="Proteomes" id="UP000075883">
    <property type="component" value="Unassembled WGS sequence"/>
</dbReference>
<feature type="compositionally biased region" description="Basic and acidic residues" evidence="1">
    <location>
        <begin position="63"/>
        <end position="73"/>
    </location>
</feature>
<evidence type="ECO:0000259" key="2">
    <source>
        <dbReference type="Pfam" id="PF16275"/>
    </source>
</evidence>
<keyword evidence="4" id="KW-1185">Reference proteome</keyword>
<dbReference type="Pfam" id="PF16275">
    <property type="entry name" value="SF1-HH"/>
    <property type="match status" value="1"/>
</dbReference>
<reference evidence="4" key="1">
    <citation type="submission" date="2013-09" db="EMBL/GenBank/DDBJ databases">
        <title>The Genome Sequence of Anopheles culicifacies species A.</title>
        <authorList>
            <consortium name="The Broad Institute Genomics Platform"/>
            <person name="Neafsey D.E."/>
            <person name="Besansky N."/>
            <person name="Howell P."/>
            <person name="Walton C."/>
            <person name="Young S.K."/>
            <person name="Zeng Q."/>
            <person name="Gargeya S."/>
            <person name="Fitzgerald M."/>
            <person name="Haas B."/>
            <person name="Abouelleil A."/>
            <person name="Allen A.W."/>
            <person name="Alvarado L."/>
            <person name="Arachchi H.M."/>
            <person name="Berlin A.M."/>
            <person name="Chapman S.B."/>
            <person name="Gainer-Dewar J."/>
            <person name="Goldberg J."/>
            <person name="Griggs A."/>
            <person name="Gujja S."/>
            <person name="Hansen M."/>
            <person name="Howarth C."/>
            <person name="Imamovic A."/>
            <person name="Ireland A."/>
            <person name="Larimer J."/>
            <person name="McCowan C."/>
            <person name="Murphy C."/>
            <person name="Pearson M."/>
            <person name="Poon T.W."/>
            <person name="Priest M."/>
            <person name="Roberts A."/>
            <person name="Saif S."/>
            <person name="Shea T."/>
            <person name="Sisk P."/>
            <person name="Sykes S."/>
            <person name="Wortman J."/>
            <person name="Nusbaum C."/>
            <person name="Birren B."/>
        </authorList>
    </citation>
    <scope>NUCLEOTIDE SEQUENCE [LARGE SCALE GENOMIC DNA]</scope>
    <source>
        <strain evidence="4">A-37</strain>
    </source>
</reference>
<name>A0A182LT54_9DIPT</name>
<feature type="domain" description="Splicing factor 1 helix-hairpin" evidence="2">
    <location>
        <begin position="315"/>
        <end position="380"/>
    </location>
</feature>
<dbReference type="InterPro" id="IPR047086">
    <property type="entry name" value="SF1-HH_sf"/>
</dbReference>